<dbReference type="EMBL" id="CP053418">
    <property type="protein sequence ID" value="QJW83237.1"/>
    <property type="molecule type" value="Genomic_DNA"/>
</dbReference>
<dbReference type="Proteomes" id="UP000500826">
    <property type="component" value="Chromosome"/>
</dbReference>
<evidence type="ECO:0000313" key="2">
    <source>
        <dbReference type="Proteomes" id="UP000500826"/>
    </source>
</evidence>
<protein>
    <submittedName>
        <fullName evidence="1">VOC family protein</fullName>
    </submittedName>
</protein>
<accession>A0ABX6P0W1</accession>
<reference evidence="1 2" key="1">
    <citation type="submission" date="2020-05" db="EMBL/GenBank/DDBJ databases">
        <title>Ramlibacter rhizophilus sp. nov., isolated from rhizosphere soil of national flower Mugunghwa from South Korea.</title>
        <authorList>
            <person name="Zheng-Fei Y."/>
            <person name="Huan T."/>
        </authorList>
    </citation>
    <scope>NUCLEOTIDE SEQUENCE [LARGE SCALE GENOMIC DNA]</scope>
    <source>
        <strain evidence="1 2">H242</strain>
    </source>
</reference>
<keyword evidence="2" id="KW-1185">Reference proteome</keyword>
<proteinExistence type="predicted"/>
<dbReference type="InterPro" id="IPR029068">
    <property type="entry name" value="Glyas_Bleomycin-R_OHBP_Dase"/>
</dbReference>
<sequence>METNGGVVYEFGKGTAAFLYPTPNAGTSQASQAFWSVTDVDGLMRKLKARGVVFEEYPDMPGERSAEGAVTAGGAKAAWFKDSEGNIMALIEEAPGGTVRAS</sequence>
<dbReference type="SUPFAM" id="SSF54593">
    <property type="entry name" value="Glyoxalase/Bleomycin resistance protein/Dihydroxybiphenyl dioxygenase"/>
    <property type="match status" value="1"/>
</dbReference>
<organism evidence="1 2">
    <name type="scientific">Ramlibacter terrae</name>
    <dbReference type="NCBI Taxonomy" id="2732511"/>
    <lineage>
        <taxon>Bacteria</taxon>
        <taxon>Pseudomonadati</taxon>
        <taxon>Pseudomonadota</taxon>
        <taxon>Betaproteobacteria</taxon>
        <taxon>Burkholderiales</taxon>
        <taxon>Comamonadaceae</taxon>
        <taxon>Ramlibacter</taxon>
    </lineage>
</organism>
<name>A0ABX6P0W1_9BURK</name>
<evidence type="ECO:0000313" key="1">
    <source>
        <dbReference type="EMBL" id="QJW83237.1"/>
    </source>
</evidence>
<gene>
    <name evidence="1" type="ORF">HK414_00090</name>
</gene>
<dbReference type="Gene3D" id="3.10.180.10">
    <property type="entry name" value="2,3-Dihydroxybiphenyl 1,2-Dioxygenase, domain 1"/>
    <property type="match status" value="1"/>
</dbReference>